<accession>A0A0F9Q9F1</accession>
<name>A0A0F9Q9F1_9ZZZZ</name>
<comment type="caution">
    <text evidence="1">The sequence shown here is derived from an EMBL/GenBank/DDBJ whole genome shotgun (WGS) entry which is preliminary data.</text>
</comment>
<gene>
    <name evidence="1" type="ORF">LCGC14_1122130</name>
</gene>
<organism evidence="1">
    <name type="scientific">marine sediment metagenome</name>
    <dbReference type="NCBI Taxonomy" id="412755"/>
    <lineage>
        <taxon>unclassified sequences</taxon>
        <taxon>metagenomes</taxon>
        <taxon>ecological metagenomes</taxon>
    </lineage>
</organism>
<evidence type="ECO:0008006" key="2">
    <source>
        <dbReference type="Google" id="ProtNLM"/>
    </source>
</evidence>
<protein>
    <recommendedName>
        <fullName evidence="2">Peptidoglycan binding-like domain-containing protein</fullName>
    </recommendedName>
</protein>
<proteinExistence type="predicted"/>
<dbReference type="AlphaFoldDB" id="A0A0F9Q9F1"/>
<reference evidence="1" key="1">
    <citation type="journal article" date="2015" name="Nature">
        <title>Complex archaea that bridge the gap between prokaryotes and eukaryotes.</title>
        <authorList>
            <person name="Spang A."/>
            <person name="Saw J.H."/>
            <person name="Jorgensen S.L."/>
            <person name="Zaremba-Niedzwiedzka K."/>
            <person name="Martijn J."/>
            <person name="Lind A.E."/>
            <person name="van Eijk R."/>
            <person name="Schleper C."/>
            <person name="Guy L."/>
            <person name="Ettema T.J."/>
        </authorList>
    </citation>
    <scope>NUCLEOTIDE SEQUENCE</scope>
</reference>
<evidence type="ECO:0000313" key="1">
    <source>
        <dbReference type="EMBL" id="KKN02008.1"/>
    </source>
</evidence>
<dbReference type="EMBL" id="LAZR01005195">
    <property type="protein sequence ID" value="KKN02008.1"/>
    <property type="molecule type" value="Genomic_DNA"/>
</dbReference>
<sequence>MRITLSSPAVHIAELQKIMAEEFRLDNGPWSPLAGKSAFDDRSFTEGEDGDWGSTCRDNVAAMQRQLGYTVNGSLVDDFLWSAITVRNYGGDATEVIDVAGGMINAHSLLHGAHAHKHTEGRTSLPVRP</sequence>